<dbReference type="InterPro" id="IPR013595">
    <property type="entry name" value="Pept_S33_TAP-like_C"/>
</dbReference>
<dbReference type="RefSeq" id="WP_158035234.1">
    <property type="nucleotide sequence ID" value="NZ_BAAAZV010000007.1"/>
</dbReference>
<comment type="similarity">
    <text evidence="1">Belongs to the peptidase S33 family.</text>
</comment>
<evidence type="ECO:0000256" key="1">
    <source>
        <dbReference type="ARBA" id="ARBA00010088"/>
    </source>
</evidence>
<feature type="chain" id="PRO_5028817339" evidence="4">
    <location>
        <begin position="28"/>
        <end position="508"/>
    </location>
</feature>
<dbReference type="Proteomes" id="UP000481339">
    <property type="component" value="Unassembled WGS sequence"/>
</dbReference>
<evidence type="ECO:0000256" key="4">
    <source>
        <dbReference type="SAM" id="SignalP"/>
    </source>
</evidence>
<accession>A0A7C8FRU5</accession>
<organism evidence="6 7">
    <name type="scientific">Pseudoclavibacter caeni</name>
    <dbReference type="NCBI Taxonomy" id="908846"/>
    <lineage>
        <taxon>Bacteria</taxon>
        <taxon>Bacillati</taxon>
        <taxon>Actinomycetota</taxon>
        <taxon>Actinomycetes</taxon>
        <taxon>Micrococcales</taxon>
        <taxon>Microbacteriaceae</taxon>
        <taxon>Pseudoclavibacter</taxon>
    </lineage>
</organism>
<dbReference type="Gene3D" id="3.40.50.1820">
    <property type="entry name" value="alpha/beta hydrolase"/>
    <property type="match status" value="1"/>
</dbReference>
<dbReference type="PROSITE" id="PS51257">
    <property type="entry name" value="PROKAR_LIPOPROTEIN"/>
    <property type="match status" value="1"/>
</dbReference>
<gene>
    <name evidence="6" type="ORF">F8O02_00480</name>
</gene>
<proteinExistence type="inferred from homology"/>
<evidence type="ECO:0000313" key="6">
    <source>
        <dbReference type="EMBL" id="KAB1633455.1"/>
    </source>
</evidence>
<keyword evidence="3 6" id="KW-0378">Hydrolase</keyword>
<evidence type="ECO:0000256" key="2">
    <source>
        <dbReference type="ARBA" id="ARBA00022729"/>
    </source>
</evidence>
<feature type="domain" description="Peptidase S33 tripeptidyl aminopeptidase-like C-terminal" evidence="5">
    <location>
        <begin position="407"/>
        <end position="507"/>
    </location>
</feature>
<dbReference type="AlphaFoldDB" id="A0A7C8FRU5"/>
<sequence>MTAGRRIARVLAILSAAVLVLTGCATTDDGPLVDDAVAEELRPFYEQTLDWAACGDDAQCADLTVPLDWDDPQGETITVAVTRHRAAHGTGRALVMNPGGPGAPALDYVRDAQYRDYFFGDALQDAFDLVSIDPRGVHGESSAVRCYDAQQMDHYLYDLPQHARGTAEYRAEADADAKAFGAACQSNTGALLEHVDTVSVARDLDALRAVLGQSTLDYLGYSYGTRIGAVFADLFPQRVGSFVLDGAVDPSLSAEDMAVEQTEGFAQAARSYLDSCVAQRACPFTGTTDEAEQQLADLVAGLDAHPLTASDGRRLGSATMLTAISAALYARTQWSTLSQALTDVRDGDPTGAMALADSYYARDADGTYEDNSTEVLTAVNCIDLPTDQTEVGVQRLDERLREAGGVFGELSADGTPMCDQWPVAATGSPHRISATGSGPIMVIGTTGDPATPYAWAQSLADQLDEGFLVTNVGEGHTAYRATASTCVTDAVERFLVDGTRPEEGLRCS</sequence>
<name>A0A7C8FRU5_9MICO</name>
<dbReference type="Pfam" id="PF08386">
    <property type="entry name" value="Abhydrolase_4"/>
    <property type="match status" value="1"/>
</dbReference>
<protein>
    <submittedName>
        <fullName evidence="6">Alpha/beta hydrolase</fullName>
    </submittedName>
</protein>
<feature type="signal peptide" evidence="4">
    <location>
        <begin position="1"/>
        <end position="27"/>
    </location>
</feature>
<keyword evidence="7" id="KW-1185">Reference proteome</keyword>
<comment type="caution">
    <text evidence="6">The sequence shown here is derived from an EMBL/GenBank/DDBJ whole genome shotgun (WGS) entry which is preliminary data.</text>
</comment>
<evidence type="ECO:0000259" key="5">
    <source>
        <dbReference type="Pfam" id="PF08386"/>
    </source>
</evidence>
<dbReference type="PANTHER" id="PTHR43248:SF29">
    <property type="entry name" value="TRIPEPTIDYL AMINOPEPTIDASE"/>
    <property type="match status" value="1"/>
</dbReference>
<evidence type="ECO:0000256" key="3">
    <source>
        <dbReference type="ARBA" id="ARBA00022801"/>
    </source>
</evidence>
<dbReference type="InterPro" id="IPR051601">
    <property type="entry name" value="Serine_prot/Carboxylest_S33"/>
</dbReference>
<evidence type="ECO:0000313" key="7">
    <source>
        <dbReference type="Proteomes" id="UP000481339"/>
    </source>
</evidence>
<keyword evidence="2 4" id="KW-0732">Signal</keyword>
<dbReference type="EMBL" id="WBKA01000001">
    <property type="protein sequence ID" value="KAB1633455.1"/>
    <property type="molecule type" value="Genomic_DNA"/>
</dbReference>
<dbReference type="GO" id="GO:0016787">
    <property type="term" value="F:hydrolase activity"/>
    <property type="evidence" value="ECO:0007669"/>
    <property type="project" value="UniProtKB-KW"/>
</dbReference>
<dbReference type="InterPro" id="IPR029058">
    <property type="entry name" value="AB_hydrolase_fold"/>
</dbReference>
<reference evidence="6 7" key="1">
    <citation type="submission" date="2019-09" db="EMBL/GenBank/DDBJ databases">
        <title>Phylogeny of genus Pseudoclavibacter and closely related genus.</title>
        <authorList>
            <person name="Li Y."/>
        </authorList>
    </citation>
    <scope>NUCLEOTIDE SEQUENCE [LARGE SCALE GENOMIC DNA]</scope>
    <source>
        <strain evidence="6 7">JCM 16921</strain>
    </source>
</reference>
<dbReference type="SUPFAM" id="SSF53474">
    <property type="entry name" value="alpha/beta-Hydrolases"/>
    <property type="match status" value="1"/>
</dbReference>
<dbReference type="PANTHER" id="PTHR43248">
    <property type="entry name" value="2-SUCCINYL-6-HYDROXY-2,4-CYCLOHEXADIENE-1-CARBOXYLATE SYNTHASE"/>
    <property type="match status" value="1"/>
</dbReference>
<dbReference type="OrthoDB" id="3252468at2"/>